<sequence>MEPRRYVTTKRAEAQKRGSRKRAVRNSGRGGQILASKVVLHKAVPSPFAAEAHACLQAIQLGIHLGLESVIIEGDSMTTIKKCSSANPDKSVIGPIIRDIHRQKEHFQRVVFQYTPKSANLLAHTLAYESLKKGEEFYLDGHLPYLVRRVLEMRRQRNPD</sequence>
<feature type="region of interest" description="Disordered" evidence="1">
    <location>
        <begin position="1"/>
        <end position="28"/>
    </location>
</feature>
<dbReference type="InterPro" id="IPR044730">
    <property type="entry name" value="RNase_H-like_dom_plant"/>
</dbReference>
<protein>
    <recommendedName>
        <fullName evidence="2">RNase H type-1 domain-containing protein</fullName>
    </recommendedName>
</protein>
<dbReference type="Pfam" id="PF13456">
    <property type="entry name" value="RVT_3"/>
    <property type="match status" value="1"/>
</dbReference>
<dbReference type="GO" id="GO:0003676">
    <property type="term" value="F:nucleic acid binding"/>
    <property type="evidence" value="ECO:0007669"/>
    <property type="project" value="InterPro"/>
</dbReference>
<dbReference type="PANTHER" id="PTHR47074:SF61">
    <property type="entry name" value="RNASE H TYPE-1 DOMAIN-CONTAINING PROTEIN"/>
    <property type="match status" value="1"/>
</dbReference>
<evidence type="ECO:0000259" key="2">
    <source>
        <dbReference type="Pfam" id="PF13456"/>
    </source>
</evidence>
<dbReference type="Proteomes" id="UP000593572">
    <property type="component" value="Unassembled WGS sequence"/>
</dbReference>
<dbReference type="PANTHER" id="PTHR47074">
    <property type="entry name" value="BNAC02G40300D PROTEIN"/>
    <property type="match status" value="1"/>
</dbReference>
<evidence type="ECO:0000313" key="4">
    <source>
        <dbReference type="Proteomes" id="UP000593572"/>
    </source>
</evidence>
<keyword evidence="4" id="KW-1185">Reference proteome</keyword>
<feature type="domain" description="RNase H type-1" evidence="2">
    <location>
        <begin position="25"/>
        <end position="128"/>
    </location>
</feature>
<evidence type="ECO:0000256" key="1">
    <source>
        <dbReference type="SAM" id="MobiDB-lite"/>
    </source>
</evidence>
<dbReference type="SUPFAM" id="SSF53098">
    <property type="entry name" value="Ribonuclease H-like"/>
    <property type="match status" value="1"/>
</dbReference>
<feature type="compositionally biased region" description="Basic and acidic residues" evidence="1">
    <location>
        <begin position="1"/>
        <end position="16"/>
    </location>
</feature>
<gene>
    <name evidence="3" type="ORF">Golob_006402</name>
</gene>
<organism evidence="3 4">
    <name type="scientific">Gossypium lobatum</name>
    <dbReference type="NCBI Taxonomy" id="34289"/>
    <lineage>
        <taxon>Eukaryota</taxon>
        <taxon>Viridiplantae</taxon>
        <taxon>Streptophyta</taxon>
        <taxon>Embryophyta</taxon>
        <taxon>Tracheophyta</taxon>
        <taxon>Spermatophyta</taxon>
        <taxon>Magnoliopsida</taxon>
        <taxon>eudicotyledons</taxon>
        <taxon>Gunneridae</taxon>
        <taxon>Pentapetalae</taxon>
        <taxon>rosids</taxon>
        <taxon>malvids</taxon>
        <taxon>Malvales</taxon>
        <taxon>Malvaceae</taxon>
        <taxon>Malvoideae</taxon>
        <taxon>Gossypium</taxon>
    </lineage>
</organism>
<dbReference type="Gene3D" id="3.30.420.10">
    <property type="entry name" value="Ribonuclease H-like superfamily/Ribonuclease H"/>
    <property type="match status" value="1"/>
</dbReference>
<dbReference type="CDD" id="cd06222">
    <property type="entry name" value="RNase_H_like"/>
    <property type="match status" value="1"/>
</dbReference>
<dbReference type="InterPro" id="IPR002156">
    <property type="entry name" value="RNaseH_domain"/>
</dbReference>
<dbReference type="AlphaFoldDB" id="A0A7J8MWA7"/>
<proteinExistence type="predicted"/>
<reference evidence="3 4" key="1">
    <citation type="journal article" date="2019" name="Genome Biol. Evol.">
        <title>Insights into the evolution of the New World diploid cottons (Gossypium, subgenus Houzingenia) based on genome sequencing.</title>
        <authorList>
            <person name="Grover C.E."/>
            <person name="Arick M.A. 2nd"/>
            <person name="Thrash A."/>
            <person name="Conover J.L."/>
            <person name="Sanders W.S."/>
            <person name="Peterson D.G."/>
            <person name="Frelichowski J.E."/>
            <person name="Scheffler J.A."/>
            <person name="Scheffler B.E."/>
            <person name="Wendel J.F."/>
        </authorList>
    </citation>
    <scope>NUCLEOTIDE SEQUENCE [LARGE SCALE GENOMIC DNA]</scope>
    <source>
        <strain evidence="3">157</strain>
        <tissue evidence="3">Leaf</tissue>
    </source>
</reference>
<dbReference type="InterPro" id="IPR052929">
    <property type="entry name" value="RNase_H-like_EbsB-rel"/>
</dbReference>
<name>A0A7J8MWA7_9ROSI</name>
<dbReference type="InterPro" id="IPR012337">
    <property type="entry name" value="RNaseH-like_sf"/>
</dbReference>
<comment type="caution">
    <text evidence="3">The sequence shown here is derived from an EMBL/GenBank/DDBJ whole genome shotgun (WGS) entry which is preliminary data.</text>
</comment>
<accession>A0A7J8MWA7</accession>
<dbReference type="EMBL" id="JABEZX010000010">
    <property type="protein sequence ID" value="MBA0568936.1"/>
    <property type="molecule type" value="Genomic_DNA"/>
</dbReference>
<dbReference type="GO" id="GO:0004523">
    <property type="term" value="F:RNA-DNA hybrid ribonuclease activity"/>
    <property type="evidence" value="ECO:0007669"/>
    <property type="project" value="InterPro"/>
</dbReference>
<evidence type="ECO:0000313" key="3">
    <source>
        <dbReference type="EMBL" id="MBA0568936.1"/>
    </source>
</evidence>
<dbReference type="InterPro" id="IPR036397">
    <property type="entry name" value="RNaseH_sf"/>
</dbReference>